<dbReference type="Proteomes" id="UP000642070">
    <property type="component" value="Unassembled WGS sequence"/>
</dbReference>
<dbReference type="Gene3D" id="1.20.1420.30">
    <property type="entry name" value="NCX, central ion-binding region"/>
    <property type="match status" value="2"/>
</dbReference>
<dbReference type="GO" id="GO:0006874">
    <property type="term" value="P:intracellular calcium ion homeostasis"/>
    <property type="evidence" value="ECO:0007669"/>
    <property type="project" value="TreeGrafter"/>
</dbReference>
<feature type="transmembrane region" description="Helical" evidence="5">
    <location>
        <begin position="37"/>
        <end position="58"/>
    </location>
</feature>
<name>A0A917U8M6_9ACTN</name>
<keyword evidence="2 5" id="KW-0812">Transmembrane</keyword>
<dbReference type="PANTHER" id="PTHR10846:SF8">
    <property type="entry name" value="INNER MEMBRANE PROTEIN YRBG"/>
    <property type="match status" value="1"/>
</dbReference>
<protein>
    <submittedName>
        <fullName evidence="7">Sodium:calcium antiporter</fullName>
    </submittedName>
</protein>
<gene>
    <name evidence="7" type="ORF">GCM10007977_078530</name>
</gene>
<dbReference type="GO" id="GO:0005262">
    <property type="term" value="F:calcium channel activity"/>
    <property type="evidence" value="ECO:0007669"/>
    <property type="project" value="TreeGrafter"/>
</dbReference>
<evidence type="ECO:0000313" key="7">
    <source>
        <dbReference type="EMBL" id="GGM65311.1"/>
    </source>
</evidence>
<feature type="transmembrane region" description="Helical" evidence="5">
    <location>
        <begin position="269"/>
        <end position="290"/>
    </location>
</feature>
<dbReference type="GO" id="GO:0005886">
    <property type="term" value="C:plasma membrane"/>
    <property type="evidence" value="ECO:0007669"/>
    <property type="project" value="TreeGrafter"/>
</dbReference>
<sequence>MSTLLVVVLGIAGLALLTVGADQLVVGAGRLATVLRVAPVIVGVIVIGLGTSAPEFVVSGTAAVQGNAGLALGNLVGSNILNVTLILGVVAIVSPVLVRSSVPVREAPLMVAAVAVFGAFALVGMKFVAGVLLAALSLGALLLLGRLSRVPPDDPLPDDVAAFVEPSPPPDRWWVEACRTLLGLAATLGGAQLLVANASTLASRWGVSDTVIGFTLVAVGTSLPELMTSVQAQRRGEGDLMVGNLLGSNLFNSLIGGAVVGLAAGGDTIAPFGFAAVTAMVLAAALAWLLLKRGSRITRPEAAVLLCAYAAILPLLISANP</sequence>
<evidence type="ECO:0000256" key="1">
    <source>
        <dbReference type="ARBA" id="ARBA00004141"/>
    </source>
</evidence>
<proteinExistence type="predicted"/>
<dbReference type="InterPro" id="IPR004481">
    <property type="entry name" value="K/Na/Ca-exchanger"/>
</dbReference>
<feature type="domain" description="Sodium/calcium exchanger membrane region" evidence="6">
    <location>
        <begin position="7"/>
        <end position="136"/>
    </location>
</feature>
<organism evidence="7 8">
    <name type="scientific">Dactylosporangium sucinum</name>
    <dbReference type="NCBI Taxonomy" id="1424081"/>
    <lineage>
        <taxon>Bacteria</taxon>
        <taxon>Bacillati</taxon>
        <taxon>Actinomycetota</taxon>
        <taxon>Actinomycetes</taxon>
        <taxon>Micromonosporales</taxon>
        <taxon>Micromonosporaceae</taxon>
        <taxon>Dactylosporangium</taxon>
    </lineage>
</organism>
<evidence type="ECO:0000259" key="6">
    <source>
        <dbReference type="Pfam" id="PF01699"/>
    </source>
</evidence>
<dbReference type="RefSeq" id="WP_190255126.1">
    <property type="nucleotide sequence ID" value="NZ_BMPI01000051.1"/>
</dbReference>
<dbReference type="InterPro" id="IPR044880">
    <property type="entry name" value="NCX_ion-bd_dom_sf"/>
</dbReference>
<dbReference type="InterPro" id="IPR004837">
    <property type="entry name" value="NaCa_Exmemb"/>
</dbReference>
<evidence type="ECO:0000256" key="3">
    <source>
        <dbReference type="ARBA" id="ARBA00022989"/>
    </source>
</evidence>
<keyword evidence="8" id="KW-1185">Reference proteome</keyword>
<comment type="subcellular location">
    <subcellularLocation>
        <location evidence="1">Membrane</location>
        <topology evidence="1">Multi-pass membrane protein</topology>
    </subcellularLocation>
</comment>
<dbReference type="EMBL" id="BMPI01000051">
    <property type="protein sequence ID" value="GGM65311.1"/>
    <property type="molecule type" value="Genomic_DNA"/>
</dbReference>
<feature type="domain" description="Sodium/calcium exchanger membrane region" evidence="6">
    <location>
        <begin position="181"/>
        <end position="314"/>
    </location>
</feature>
<dbReference type="Pfam" id="PF01699">
    <property type="entry name" value="Na_Ca_ex"/>
    <property type="match status" value="2"/>
</dbReference>
<keyword evidence="4 5" id="KW-0472">Membrane</keyword>
<evidence type="ECO:0000313" key="8">
    <source>
        <dbReference type="Proteomes" id="UP000642070"/>
    </source>
</evidence>
<dbReference type="AlphaFoldDB" id="A0A917U8M6"/>
<keyword evidence="3 5" id="KW-1133">Transmembrane helix</keyword>
<reference evidence="7" key="2">
    <citation type="submission" date="2020-09" db="EMBL/GenBank/DDBJ databases">
        <authorList>
            <person name="Sun Q."/>
            <person name="Ohkuma M."/>
        </authorList>
    </citation>
    <scope>NUCLEOTIDE SEQUENCE</scope>
    <source>
        <strain evidence="7">JCM 19831</strain>
    </source>
</reference>
<accession>A0A917U8M6</accession>
<dbReference type="GO" id="GO:0008273">
    <property type="term" value="F:calcium, potassium:sodium antiporter activity"/>
    <property type="evidence" value="ECO:0007669"/>
    <property type="project" value="TreeGrafter"/>
</dbReference>
<feature type="transmembrane region" description="Helical" evidence="5">
    <location>
        <begin position="242"/>
        <end position="263"/>
    </location>
</feature>
<feature type="transmembrane region" description="Helical" evidence="5">
    <location>
        <begin position="110"/>
        <end position="143"/>
    </location>
</feature>
<evidence type="ECO:0000256" key="4">
    <source>
        <dbReference type="ARBA" id="ARBA00023136"/>
    </source>
</evidence>
<reference evidence="7" key="1">
    <citation type="journal article" date="2014" name="Int. J. Syst. Evol. Microbiol.">
        <title>Complete genome sequence of Corynebacterium casei LMG S-19264T (=DSM 44701T), isolated from a smear-ripened cheese.</title>
        <authorList>
            <consortium name="US DOE Joint Genome Institute (JGI-PGF)"/>
            <person name="Walter F."/>
            <person name="Albersmeier A."/>
            <person name="Kalinowski J."/>
            <person name="Ruckert C."/>
        </authorList>
    </citation>
    <scope>NUCLEOTIDE SEQUENCE</scope>
    <source>
        <strain evidence="7">JCM 19831</strain>
    </source>
</reference>
<evidence type="ECO:0000256" key="5">
    <source>
        <dbReference type="SAM" id="Phobius"/>
    </source>
</evidence>
<feature type="transmembrane region" description="Helical" evidence="5">
    <location>
        <begin position="302"/>
        <end position="319"/>
    </location>
</feature>
<dbReference type="PANTHER" id="PTHR10846">
    <property type="entry name" value="SODIUM/POTASSIUM/CALCIUM EXCHANGER"/>
    <property type="match status" value="1"/>
</dbReference>
<comment type="caution">
    <text evidence="7">The sequence shown here is derived from an EMBL/GenBank/DDBJ whole genome shotgun (WGS) entry which is preliminary data.</text>
</comment>
<evidence type="ECO:0000256" key="2">
    <source>
        <dbReference type="ARBA" id="ARBA00022692"/>
    </source>
</evidence>
<feature type="transmembrane region" description="Helical" evidence="5">
    <location>
        <begin position="70"/>
        <end position="98"/>
    </location>
</feature>